<keyword evidence="3" id="KW-1185">Reference proteome</keyword>
<accession>A0A3M7QYB2</accession>
<evidence type="ECO:0000313" key="3">
    <source>
        <dbReference type="Proteomes" id="UP000276133"/>
    </source>
</evidence>
<feature type="compositionally biased region" description="Basic and acidic residues" evidence="1">
    <location>
        <begin position="122"/>
        <end position="134"/>
    </location>
</feature>
<dbReference type="OrthoDB" id="6772952at2759"/>
<evidence type="ECO:0000256" key="1">
    <source>
        <dbReference type="SAM" id="MobiDB-lite"/>
    </source>
</evidence>
<protein>
    <submittedName>
        <fullName evidence="2">Retrovirus-related Pol poly from transposon</fullName>
    </submittedName>
</protein>
<gene>
    <name evidence="2" type="ORF">BpHYR1_037829</name>
</gene>
<reference evidence="2 3" key="1">
    <citation type="journal article" date="2018" name="Sci. Rep.">
        <title>Genomic signatures of local adaptation to the degree of environmental predictability in rotifers.</title>
        <authorList>
            <person name="Franch-Gras L."/>
            <person name="Hahn C."/>
            <person name="Garcia-Roger E.M."/>
            <person name="Carmona M.J."/>
            <person name="Serra M."/>
            <person name="Gomez A."/>
        </authorList>
    </citation>
    <scope>NUCLEOTIDE SEQUENCE [LARGE SCALE GENOMIC DNA]</scope>
    <source>
        <strain evidence="2">HYR1</strain>
    </source>
</reference>
<dbReference type="SUPFAM" id="SSF56672">
    <property type="entry name" value="DNA/RNA polymerases"/>
    <property type="match status" value="1"/>
</dbReference>
<feature type="compositionally biased region" description="Low complexity" evidence="1">
    <location>
        <begin position="139"/>
        <end position="161"/>
    </location>
</feature>
<feature type="region of interest" description="Disordered" evidence="1">
    <location>
        <begin position="85"/>
        <end position="170"/>
    </location>
</feature>
<sequence length="224" mass="24703">MEWLVARTPELFSGKLGCAKDISVKLDDDPNVRPVRQPQRPVAFHLREAVGRELDEQGILEPVDSSSGPTPWVSNLVVVPKDKTAHANWKNKRSRFHLRHHGAERQHGSRRRHTGSPAGSNHDGRQVKAEDVPRRGPGAAAQAAANRAAAAATEEARTAANPPMHKKTRRQASLRLKRGGRCDEDITVYVLGSLCSCMHSSESVDDVHVGLRRGRPYTILINSF</sequence>
<proteinExistence type="predicted"/>
<name>A0A3M7QYB2_BRAPC</name>
<dbReference type="Proteomes" id="UP000276133">
    <property type="component" value="Unassembled WGS sequence"/>
</dbReference>
<feature type="compositionally biased region" description="Basic residues" evidence="1">
    <location>
        <begin position="89"/>
        <end position="100"/>
    </location>
</feature>
<dbReference type="Gene3D" id="3.10.10.10">
    <property type="entry name" value="HIV Type 1 Reverse Transcriptase, subunit A, domain 1"/>
    <property type="match status" value="1"/>
</dbReference>
<evidence type="ECO:0000313" key="2">
    <source>
        <dbReference type="EMBL" id="RNA16209.1"/>
    </source>
</evidence>
<dbReference type="InterPro" id="IPR043502">
    <property type="entry name" value="DNA/RNA_pol_sf"/>
</dbReference>
<dbReference type="EMBL" id="REGN01004771">
    <property type="protein sequence ID" value="RNA16209.1"/>
    <property type="molecule type" value="Genomic_DNA"/>
</dbReference>
<comment type="caution">
    <text evidence="2">The sequence shown here is derived from an EMBL/GenBank/DDBJ whole genome shotgun (WGS) entry which is preliminary data.</text>
</comment>
<organism evidence="2 3">
    <name type="scientific">Brachionus plicatilis</name>
    <name type="common">Marine rotifer</name>
    <name type="synonym">Brachionus muelleri</name>
    <dbReference type="NCBI Taxonomy" id="10195"/>
    <lineage>
        <taxon>Eukaryota</taxon>
        <taxon>Metazoa</taxon>
        <taxon>Spiralia</taxon>
        <taxon>Gnathifera</taxon>
        <taxon>Rotifera</taxon>
        <taxon>Eurotatoria</taxon>
        <taxon>Monogononta</taxon>
        <taxon>Pseudotrocha</taxon>
        <taxon>Ploima</taxon>
        <taxon>Brachionidae</taxon>
        <taxon>Brachionus</taxon>
    </lineage>
</organism>
<dbReference type="AlphaFoldDB" id="A0A3M7QYB2"/>